<dbReference type="Proteomes" id="UP000003835">
    <property type="component" value="Unassembled WGS sequence"/>
</dbReference>
<dbReference type="EMBL" id="DS989844">
    <property type="protein sequence ID" value="EDX77390.1"/>
    <property type="molecule type" value="Genomic_DNA"/>
</dbReference>
<evidence type="ECO:0000313" key="2">
    <source>
        <dbReference type="Proteomes" id="UP000003835"/>
    </source>
</evidence>
<gene>
    <name evidence="1" type="ORF">MC7420_527</name>
</gene>
<proteinExistence type="predicted"/>
<dbReference type="HOGENOM" id="CLU_3249972_0_0_3"/>
<reference evidence="1 2" key="1">
    <citation type="submission" date="2008-07" db="EMBL/GenBank/DDBJ databases">
        <authorList>
            <person name="Tandeau de Marsac N."/>
            <person name="Ferriera S."/>
            <person name="Johnson J."/>
            <person name="Kravitz S."/>
            <person name="Beeson K."/>
            <person name="Sutton G."/>
            <person name="Rogers Y.-H."/>
            <person name="Friedman R."/>
            <person name="Frazier M."/>
            <person name="Venter J.C."/>
        </authorList>
    </citation>
    <scope>NUCLEOTIDE SEQUENCE [LARGE SCALE GENOMIC DNA]</scope>
    <source>
        <strain evidence="1 2">PCC 7420</strain>
    </source>
</reference>
<evidence type="ECO:0000313" key="1">
    <source>
        <dbReference type="EMBL" id="EDX77390.1"/>
    </source>
</evidence>
<accession>B4VLF1</accession>
<dbReference type="STRING" id="118168.MC7420_527"/>
<protein>
    <submittedName>
        <fullName evidence="1">Uncharacterized protein</fullName>
    </submittedName>
</protein>
<name>B4VLF1_9CYAN</name>
<organism evidence="1 2">
    <name type="scientific">Coleofasciculus chthonoplastes PCC 7420</name>
    <dbReference type="NCBI Taxonomy" id="118168"/>
    <lineage>
        <taxon>Bacteria</taxon>
        <taxon>Bacillati</taxon>
        <taxon>Cyanobacteriota</taxon>
        <taxon>Cyanophyceae</taxon>
        <taxon>Coleofasciculales</taxon>
        <taxon>Coleofasciculaceae</taxon>
        <taxon>Coleofasciculus</taxon>
    </lineage>
</organism>
<keyword evidence="2" id="KW-1185">Reference proteome</keyword>
<sequence length="42" mass="4727">MEKGCSQRDLWRLKLGEASFIGLGVQGDGNFNNRSGEDYSYQ</sequence>
<dbReference type="AlphaFoldDB" id="B4VLF1"/>